<feature type="repeat" description="TPR" evidence="5">
    <location>
        <begin position="241"/>
        <end position="274"/>
    </location>
</feature>
<feature type="compositionally biased region" description="Basic and acidic residues" evidence="6">
    <location>
        <begin position="97"/>
        <end position="107"/>
    </location>
</feature>
<keyword evidence="2" id="KW-0963">Cytoplasm</keyword>
<dbReference type="FunFam" id="1.25.40.10:FF:000010">
    <property type="entry name" value="Stress-induced phosphoprotein 1"/>
    <property type="match status" value="1"/>
</dbReference>
<keyword evidence="3" id="KW-0677">Repeat</keyword>
<dbReference type="Pfam" id="PF13432">
    <property type="entry name" value="TPR_16"/>
    <property type="match status" value="1"/>
</dbReference>
<reference evidence="8" key="1">
    <citation type="journal article" date="2020" name="Stud. Mycol.">
        <title>101 Dothideomycetes genomes: a test case for predicting lifestyles and emergence of pathogens.</title>
        <authorList>
            <person name="Haridas S."/>
            <person name="Albert R."/>
            <person name="Binder M."/>
            <person name="Bloem J."/>
            <person name="Labutti K."/>
            <person name="Salamov A."/>
            <person name="Andreopoulos B."/>
            <person name="Baker S."/>
            <person name="Barry K."/>
            <person name="Bills G."/>
            <person name="Bluhm B."/>
            <person name="Cannon C."/>
            <person name="Castanera R."/>
            <person name="Culley D."/>
            <person name="Daum C."/>
            <person name="Ezra D."/>
            <person name="Gonzalez J."/>
            <person name="Henrissat B."/>
            <person name="Kuo A."/>
            <person name="Liang C."/>
            <person name="Lipzen A."/>
            <person name="Lutzoni F."/>
            <person name="Magnuson J."/>
            <person name="Mondo S."/>
            <person name="Nolan M."/>
            <person name="Ohm R."/>
            <person name="Pangilinan J."/>
            <person name="Park H.-J."/>
            <person name="Ramirez L."/>
            <person name="Alfaro M."/>
            <person name="Sun H."/>
            <person name="Tritt A."/>
            <person name="Yoshinaga Y."/>
            <person name="Zwiers L.-H."/>
            <person name="Turgeon B."/>
            <person name="Goodwin S."/>
            <person name="Spatafora J."/>
            <person name="Crous P."/>
            <person name="Grigoriev I."/>
        </authorList>
    </citation>
    <scope>NUCLEOTIDE SEQUENCE</scope>
    <source>
        <strain evidence="8">CBS 113818</strain>
    </source>
</reference>
<dbReference type="PROSITE" id="PS50005">
    <property type="entry name" value="TPR"/>
    <property type="match status" value="2"/>
</dbReference>
<feature type="domain" description="STI1" evidence="7">
    <location>
        <begin position="337"/>
        <end position="376"/>
    </location>
</feature>
<dbReference type="PANTHER" id="PTHR22904">
    <property type="entry name" value="TPR REPEAT CONTAINING PROTEIN"/>
    <property type="match status" value="1"/>
</dbReference>
<dbReference type="Pfam" id="PF17830">
    <property type="entry name" value="STI1-HOP_DP"/>
    <property type="match status" value="2"/>
</dbReference>
<feature type="compositionally biased region" description="Acidic residues" evidence="6">
    <location>
        <begin position="87"/>
        <end position="96"/>
    </location>
</feature>
<proteinExistence type="predicted"/>
<dbReference type="Gene3D" id="1.10.260.100">
    <property type="match status" value="2"/>
</dbReference>
<evidence type="ECO:0000256" key="2">
    <source>
        <dbReference type="ARBA" id="ARBA00022490"/>
    </source>
</evidence>
<evidence type="ECO:0000256" key="3">
    <source>
        <dbReference type="ARBA" id="ARBA00022737"/>
    </source>
</evidence>
<name>A0A6A6ZQ73_9PLEO</name>
<evidence type="ECO:0000256" key="1">
    <source>
        <dbReference type="ARBA" id="ARBA00004496"/>
    </source>
</evidence>
<dbReference type="InterPro" id="IPR041243">
    <property type="entry name" value="STI1/HOP_DP"/>
</dbReference>
<keyword evidence="4 5" id="KW-0802">TPR repeat</keyword>
<evidence type="ECO:0000256" key="6">
    <source>
        <dbReference type="SAM" id="MobiDB-lite"/>
    </source>
</evidence>
<dbReference type="OrthoDB" id="2423701at2759"/>
<evidence type="ECO:0000256" key="4">
    <source>
        <dbReference type="ARBA" id="ARBA00022803"/>
    </source>
</evidence>
<dbReference type="SMART" id="SM00028">
    <property type="entry name" value="TPR"/>
    <property type="match status" value="4"/>
</dbReference>
<dbReference type="InterPro" id="IPR019734">
    <property type="entry name" value="TPR_rpt"/>
</dbReference>
<dbReference type="InterPro" id="IPR006636">
    <property type="entry name" value="STI1_HS-bd"/>
</dbReference>
<feature type="region of interest" description="Disordered" evidence="6">
    <location>
        <begin position="40"/>
        <end position="107"/>
    </location>
</feature>
<evidence type="ECO:0000259" key="7">
    <source>
        <dbReference type="SMART" id="SM00727"/>
    </source>
</evidence>
<feature type="repeat" description="TPR" evidence="5">
    <location>
        <begin position="181"/>
        <end position="214"/>
    </location>
</feature>
<dbReference type="InterPro" id="IPR011990">
    <property type="entry name" value="TPR-like_helical_dom_sf"/>
</dbReference>
<accession>A0A6A6ZQ73</accession>
<dbReference type="AlphaFoldDB" id="A0A6A6ZQ73"/>
<dbReference type="Proteomes" id="UP000799424">
    <property type="component" value="Unassembled WGS sequence"/>
</dbReference>
<comment type="subcellular location">
    <subcellularLocation>
        <location evidence="1">Cytoplasm</location>
    </subcellularLocation>
</comment>
<feature type="compositionally biased region" description="Acidic residues" evidence="6">
    <location>
        <begin position="62"/>
        <end position="71"/>
    </location>
</feature>
<sequence length="389" mass="43594">MNKLQQLKNNPNAVGSYMQDPRFLQVMSVLLGIDMQFGNPGGMGADGGPGAGAQGGQTSRVDEEEDEEMPDLESVPAQSKKAPEPAPEPEPEESEEEKAAKEAKTKADELKKKGTEFYKKRQFDEAIENYTQAWETHKDIAYKTNEGAARFEKGDYEGCIKACQEAVEYGREVYADFKIIAKAFARIGTAYEKMGDLANAVNFYQKAQTEHRTPEVLAKLRAAEKAKITKDRESYINPEEAEKARELGNAKFKESDWPAAVEAYSEMIKRAPEDPRGYSNRAACFIKLLEFPSAAKHDPEGKNTREIQQQQEKALQAQYSAREGESEQETMERIQRDPEIVSILQDPIMQSILQQAKEDPAALQEHLRNPDIRAKVQKLVAAGVIRMGR</sequence>
<organism evidence="8 9">
    <name type="scientific">Ophiobolus disseminans</name>
    <dbReference type="NCBI Taxonomy" id="1469910"/>
    <lineage>
        <taxon>Eukaryota</taxon>
        <taxon>Fungi</taxon>
        <taxon>Dikarya</taxon>
        <taxon>Ascomycota</taxon>
        <taxon>Pezizomycotina</taxon>
        <taxon>Dothideomycetes</taxon>
        <taxon>Pleosporomycetidae</taxon>
        <taxon>Pleosporales</taxon>
        <taxon>Pleosporineae</taxon>
        <taxon>Phaeosphaeriaceae</taxon>
        <taxon>Ophiobolus</taxon>
    </lineage>
</organism>
<dbReference type="Gene3D" id="1.25.40.10">
    <property type="entry name" value="Tetratricopeptide repeat domain"/>
    <property type="match status" value="2"/>
</dbReference>
<feature type="compositionally biased region" description="Basic and acidic residues" evidence="6">
    <location>
        <begin position="295"/>
        <end position="305"/>
    </location>
</feature>
<dbReference type="GO" id="GO:0005737">
    <property type="term" value="C:cytoplasm"/>
    <property type="evidence" value="ECO:0007669"/>
    <property type="project" value="UniProtKB-SubCell"/>
</dbReference>
<evidence type="ECO:0000313" key="9">
    <source>
        <dbReference type="Proteomes" id="UP000799424"/>
    </source>
</evidence>
<keyword evidence="9" id="KW-1185">Reference proteome</keyword>
<protein>
    <submittedName>
        <fullName evidence="8">TPR-like protein</fullName>
    </submittedName>
</protein>
<evidence type="ECO:0000313" key="8">
    <source>
        <dbReference type="EMBL" id="KAF2822405.1"/>
    </source>
</evidence>
<dbReference type="PANTHER" id="PTHR22904:SF523">
    <property type="entry name" value="STRESS-INDUCED-PHOSPHOPROTEIN 1"/>
    <property type="match status" value="1"/>
</dbReference>
<dbReference type="EMBL" id="MU006234">
    <property type="protein sequence ID" value="KAF2822405.1"/>
    <property type="molecule type" value="Genomic_DNA"/>
</dbReference>
<dbReference type="GO" id="GO:0051879">
    <property type="term" value="F:Hsp90 protein binding"/>
    <property type="evidence" value="ECO:0007669"/>
    <property type="project" value="TreeGrafter"/>
</dbReference>
<feature type="compositionally biased region" description="Gly residues" evidence="6">
    <location>
        <begin position="40"/>
        <end position="55"/>
    </location>
</feature>
<dbReference type="FunFam" id="1.10.260.100:FF:000002">
    <property type="entry name" value="Stress-induced-phosphoprotein 1 (Hsp70/Hsp90-organizing)"/>
    <property type="match status" value="1"/>
</dbReference>
<evidence type="ECO:0000256" key="5">
    <source>
        <dbReference type="PROSITE-ProRule" id="PRU00339"/>
    </source>
</evidence>
<feature type="region of interest" description="Disordered" evidence="6">
    <location>
        <begin position="295"/>
        <end position="314"/>
    </location>
</feature>
<gene>
    <name evidence="8" type="ORF">CC86DRAFT_78266</name>
</gene>
<dbReference type="SUPFAM" id="SSF48452">
    <property type="entry name" value="TPR-like"/>
    <property type="match status" value="2"/>
</dbReference>
<dbReference type="SMART" id="SM00727">
    <property type="entry name" value="STI1"/>
    <property type="match status" value="1"/>
</dbReference>